<accession>A0ABT2I8C4</accession>
<evidence type="ECO:0000256" key="1">
    <source>
        <dbReference type="ARBA" id="ARBA00004370"/>
    </source>
</evidence>
<organism evidence="6 7">
    <name type="scientific">Novosphingobium mangrovi</name>
    <name type="common">ex Huang et al. 2023</name>
    <dbReference type="NCBI Taxonomy" id="2976432"/>
    <lineage>
        <taxon>Bacteria</taxon>
        <taxon>Pseudomonadati</taxon>
        <taxon>Pseudomonadota</taxon>
        <taxon>Alphaproteobacteria</taxon>
        <taxon>Sphingomonadales</taxon>
        <taxon>Sphingomonadaceae</taxon>
        <taxon>Novosphingobium</taxon>
    </lineage>
</organism>
<dbReference type="PANTHER" id="PTHR12815">
    <property type="entry name" value="SORTING AND ASSEMBLY MACHINERY SAMM50 PROTEIN FAMILY MEMBER"/>
    <property type="match status" value="1"/>
</dbReference>
<evidence type="ECO:0000256" key="3">
    <source>
        <dbReference type="ARBA" id="ARBA00023136"/>
    </source>
</evidence>
<dbReference type="Proteomes" id="UP001165583">
    <property type="component" value="Unassembled WGS sequence"/>
</dbReference>
<evidence type="ECO:0000313" key="7">
    <source>
        <dbReference type="Proteomes" id="UP001165583"/>
    </source>
</evidence>
<comment type="subcellular location">
    <subcellularLocation>
        <location evidence="1">Membrane</location>
    </subcellularLocation>
</comment>
<keyword evidence="7" id="KW-1185">Reference proteome</keyword>
<dbReference type="InterPro" id="IPR039910">
    <property type="entry name" value="D15-like"/>
</dbReference>
<dbReference type="Pfam" id="PF01103">
    <property type="entry name" value="Omp85"/>
    <property type="match status" value="1"/>
</dbReference>
<comment type="caution">
    <text evidence="6">The sequence shown here is derived from an EMBL/GenBank/DDBJ whole genome shotgun (WGS) entry which is preliminary data.</text>
</comment>
<proteinExistence type="predicted"/>
<gene>
    <name evidence="6" type="ORF">NZK81_16110</name>
</gene>
<dbReference type="InterPro" id="IPR000184">
    <property type="entry name" value="Bac_surfAg_D15"/>
</dbReference>
<evidence type="ECO:0000256" key="2">
    <source>
        <dbReference type="ARBA" id="ARBA00022452"/>
    </source>
</evidence>
<feature type="domain" description="Bacterial surface antigen (D15)" evidence="5">
    <location>
        <begin position="412"/>
        <end position="698"/>
    </location>
</feature>
<name>A0ABT2I8C4_9SPHN</name>
<keyword evidence="2" id="KW-1134">Transmembrane beta strand</keyword>
<protein>
    <submittedName>
        <fullName evidence="6">BamA/TamA family outer membrane protein</fullName>
    </submittedName>
</protein>
<dbReference type="Gene3D" id="2.40.160.50">
    <property type="entry name" value="membrane protein fhac: a member of the omp85/tpsb transporter family"/>
    <property type="match status" value="1"/>
</dbReference>
<dbReference type="EMBL" id="JANZXA010000011">
    <property type="protein sequence ID" value="MCT2401073.1"/>
    <property type="molecule type" value="Genomic_DNA"/>
</dbReference>
<evidence type="ECO:0000256" key="4">
    <source>
        <dbReference type="SAM" id="MobiDB-lite"/>
    </source>
</evidence>
<evidence type="ECO:0000259" key="5">
    <source>
        <dbReference type="Pfam" id="PF01103"/>
    </source>
</evidence>
<feature type="region of interest" description="Disordered" evidence="4">
    <location>
        <begin position="50"/>
        <end position="90"/>
    </location>
</feature>
<sequence length="698" mass="75646">MPAPPADIDLPEVVPVISDTEFNSKIPALAPGDDAELDKPLESIEAFQRRLMGEQTEAEQPATSDTAAKVDSEEAEKTGEAPVVDSELAAPLPPIEQFEVTPIEFADDAADSDESAQVAYRVDIEGLDEADKQSATSLKGTFNSLSALRKGRGKASNAAMVRARLAEDSQLLETILASEGWYSASVRTRLRPSRDDKDKTLAAMLSVDPGKRYVFSDIVIKADPTEPPNLISDNLALKVGSPIIADEVQSAEAQVAVALPENGYPFVELGDRDILLDKSTGDGVYTLPVDIGPRGRFDSFTTDGDQAFDARHIRVLARFKRGEIYDSRKVDDLRKALVATNLFNAVSVEPVRSGETADDGTEYVTLHVRQEAGPPRTIAGSLGYAAGEGLTADASWTHRNFFPPEGALIGHATAGTQQQGVGATFRRSNAGKRDRTFEVSAEAFHNNYDAYSAYTGRLAAHISRDSTPLWQKRYTYGYGVELLGTAETDYNAETGDRNRRTYYIAGINGQLGFDTTDNLLNPTSGFRLTALVQPETTVNKGFHPYVRARFDASTYYSVSDSLVLAGRVRFGTIQGVGLFDIAPSRRLYAGGGGSVRGYAYQGLGEQAPDGKPVGGRSLNEASFETRYRFGNYGVVAFVDVGQAYRETMPQFSDLRYGVGIGGRFYTNFGPFRLDVATPLGRKPGESRINVYVSIGQAF</sequence>
<reference evidence="6" key="1">
    <citation type="submission" date="2022-09" db="EMBL/GenBank/DDBJ databases">
        <title>Novosphingobium sp. Nov., a polycyclic aromatic hydrocarbon-degrading bacterium isolated form mangrove sediments in HongKong.</title>
        <authorList>
            <person name="Hu Z."/>
        </authorList>
    </citation>
    <scope>NUCLEOTIDE SEQUENCE</scope>
    <source>
        <strain evidence="6">HK4-1</strain>
    </source>
</reference>
<dbReference type="PANTHER" id="PTHR12815:SF42">
    <property type="entry name" value="BACTERIAL SURFACE ANTIGEN (D15) DOMAIN-CONTAINING PROTEIN"/>
    <property type="match status" value="1"/>
</dbReference>
<dbReference type="Gene3D" id="3.10.20.310">
    <property type="entry name" value="membrane protein fhac"/>
    <property type="match status" value="1"/>
</dbReference>
<feature type="compositionally biased region" description="Basic and acidic residues" evidence="4">
    <location>
        <begin position="68"/>
        <end position="79"/>
    </location>
</feature>
<keyword evidence="2" id="KW-0812">Transmembrane</keyword>
<evidence type="ECO:0000313" key="6">
    <source>
        <dbReference type="EMBL" id="MCT2401073.1"/>
    </source>
</evidence>
<keyword evidence="3" id="KW-0472">Membrane</keyword>